<dbReference type="Proteomes" id="UP000053127">
    <property type="component" value="Unassembled WGS sequence"/>
</dbReference>
<comment type="caution">
    <text evidence="1">The sequence shown here is derived from an EMBL/GenBank/DDBJ whole genome shotgun (WGS) entry which is preliminary data.</text>
</comment>
<name>A0A124HEX3_9ACTN</name>
<reference evidence="1 2" key="1">
    <citation type="submission" date="2015-10" db="EMBL/GenBank/DDBJ databases">
        <title>Draft genome sequence of Streptomyces yokosukanensis DSM 40224, type strain for the species Streptomyces yokosukanensis.</title>
        <authorList>
            <person name="Ruckert C."/>
            <person name="Winkler A."/>
            <person name="Kalinowski J."/>
            <person name="Kampfer P."/>
            <person name="Glaeser S."/>
        </authorList>
    </citation>
    <scope>NUCLEOTIDE SEQUENCE [LARGE SCALE GENOMIC DNA]</scope>
    <source>
        <strain evidence="1 2">DSM 40224</strain>
    </source>
</reference>
<evidence type="ECO:0000313" key="2">
    <source>
        <dbReference type="Proteomes" id="UP000053127"/>
    </source>
</evidence>
<evidence type="ECO:0000313" key="1">
    <source>
        <dbReference type="EMBL" id="KUN02097.1"/>
    </source>
</evidence>
<proteinExistence type="predicted"/>
<gene>
    <name evidence="1" type="ORF">AQI95_28890</name>
</gene>
<keyword evidence="2" id="KW-1185">Reference proteome</keyword>
<dbReference type="AlphaFoldDB" id="A0A124HEX3"/>
<protein>
    <submittedName>
        <fullName evidence="1">Uncharacterized protein</fullName>
    </submittedName>
</protein>
<sequence length="162" mass="18117">MGEDEPAELVVDRLMSNLVVASTAGPLIDDRTCRVGLRSASEQFQLGSGDGVLLTMTGETAGAPVELFPALLYCWLSWWRRQVNALRDGPEMPPPPKRGHADDYVGQLATWIEQAMEQHRRRPASRVNVPLPPERLDLVENGRRFVVRLSDFELTTWPDPPS</sequence>
<dbReference type="EMBL" id="LMWN01000040">
    <property type="protein sequence ID" value="KUN02097.1"/>
    <property type="molecule type" value="Genomic_DNA"/>
</dbReference>
<accession>A0A124HEX3</accession>
<organism evidence="1 2">
    <name type="scientific">Streptomyces yokosukanensis</name>
    <dbReference type="NCBI Taxonomy" id="67386"/>
    <lineage>
        <taxon>Bacteria</taxon>
        <taxon>Bacillati</taxon>
        <taxon>Actinomycetota</taxon>
        <taxon>Actinomycetes</taxon>
        <taxon>Kitasatosporales</taxon>
        <taxon>Streptomycetaceae</taxon>
        <taxon>Streptomyces</taxon>
    </lineage>
</organism>